<protein>
    <recommendedName>
        <fullName evidence="1">Phosphoadenosine phosphosulphate reductase domain-containing protein</fullName>
    </recommendedName>
</protein>
<gene>
    <name evidence="2" type="ORF">LCGC14_1400710</name>
</gene>
<dbReference type="Gene3D" id="3.40.50.620">
    <property type="entry name" value="HUPs"/>
    <property type="match status" value="1"/>
</dbReference>
<dbReference type="AlphaFoldDB" id="A0A0F9MCS4"/>
<dbReference type="GO" id="GO:0003824">
    <property type="term" value="F:catalytic activity"/>
    <property type="evidence" value="ECO:0007669"/>
    <property type="project" value="InterPro"/>
</dbReference>
<dbReference type="InterPro" id="IPR014729">
    <property type="entry name" value="Rossmann-like_a/b/a_fold"/>
</dbReference>
<name>A0A0F9MCS4_9ZZZZ</name>
<reference evidence="2" key="1">
    <citation type="journal article" date="2015" name="Nature">
        <title>Complex archaea that bridge the gap between prokaryotes and eukaryotes.</title>
        <authorList>
            <person name="Spang A."/>
            <person name="Saw J.H."/>
            <person name="Jorgensen S.L."/>
            <person name="Zaremba-Niedzwiedzka K."/>
            <person name="Martijn J."/>
            <person name="Lind A.E."/>
            <person name="van Eijk R."/>
            <person name="Schleper C."/>
            <person name="Guy L."/>
            <person name="Ettema T.J."/>
        </authorList>
    </citation>
    <scope>NUCLEOTIDE SEQUENCE</scope>
</reference>
<feature type="domain" description="Phosphoadenosine phosphosulphate reductase" evidence="1">
    <location>
        <begin position="34"/>
        <end position="199"/>
    </location>
</feature>
<dbReference type="PANTHER" id="PTHR43196:SF2">
    <property type="entry name" value="PHOSPHOADENOSINE PHOSPHOSULFATE REDUCTASE"/>
    <property type="match status" value="1"/>
</dbReference>
<organism evidence="2">
    <name type="scientific">marine sediment metagenome</name>
    <dbReference type="NCBI Taxonomy" id="412755"/>
    <lineage>
        <taxon>unclassified sequences</taxon>
        <taxon>metagenomes</taxon>
        <taxon>ecological metagenomes</taxon>
    </lineage>
</organism>
<dbReference type="EMBL" id="LAZR01009146">
    <property type="protein sequence ID" value="KKM74410.1"/>
    <property type="molecule type" value="Genomic_DNA"/>
</dbReference>
<proteinExistence type="predicted"/>
<dbReference type="SUPFAM" id="SSF52402">
    <property type="entry name" value="Adenine nucleotide alpha hydrolases-like"/>
    <property type="match status" value="1"/>
</dbReference>
<sequence>MMVYQRNFQGKNKVEEAIEIIQGFEPFAGYYLCNSGGVDSSAVDTLTVMAGSRFDSHYNRTGIDPPELVQFLKEVHPEVEFVRPPTTMWKGIIPNGLPMRQHRWCCRSLKEHGGIGRVKLTGIRSGESTSRKHRCIYEPHNKDDDTTFLNPIFNWTKKEVWEFLEIYHVPYCKLYDEGASGPYKGDGTFKRIGCIMCPSNSARQTQLQAERWPKIADAYRRAGIRSWERQTEGMQKYPSGDDYVDWWLSRLSYKTWMERKNELPLFLTKGHVTL</sequence>
<dbReference type="Pfam" id="PF01507">
    <property type="entry name" value="PAPS_reduct"/>
    <property type="match status" value="1"/>
</dbReference>
<evidence type="ECO:0000259" key="1">
    <source>
        <dbReference type="Pfam" id="PF01507"/>
    </source>
</evidence>
<accession>A0A0F9MCS4</accession>
<dbReference type="InterPro" id="IPR002500">
    <property type="entry name" value="PAPS_reduct_dom"/>
</dbReference>
<dbReference type="InterPro" id="IPR050128">
    <property type="entry name" value="Sulfate_adenylyltrnsfr_sub2"/>
</dbReference>
<evidence type="ECO:0000313" key="2">
    <source>
        <dbReference type="EMBL" id="KKM74410.1"/>
    </source>
</evidence>
<dbReference type="PANTHER" id="PTHR43196">
    <property type="entry name" value="SULFATE ADENYLYLTRANSFERASE SUBUNIT 2"/>
    <property type="match status" value="1"/>
</dbReference>
<comment type="caution">
    <text evidence="2">The sequence shown here is derived from an EMBL/GenBank/DDBJ whole genome shotgun (WGS) entry which is preliminary data.</text>
</comment>